<evidence type="ECO:0000259" key="6">
    <source>
        <dbReference type="PROSITE" id="PS51153"/>
    </source>
</evidence>
<dbReference type="InterPro" id="IPR036388">
    <property type="entry name" value="WH-like_DNA-bd_sf"/>
</dbReference>
<feature type="domain" description="RPW8" evidence="6">
    <location>
        <begin position="1"/>
        <end position="151"/>
    </location>
</feature>
<feature type="signal peptide" evidence="5">
    <location>
        <begin position="1"/>
        <end position="20"/>
    </location>
</feature>
<keyword evidence="2" id="KW-0433">Leucine-rich repeat</keyword>
<dbReference type="Gene3D" id="1.10.10.10">
    <property type="entry name" value="Winged helix-like DNA-binding domain superfamily/Winged helix DNA-binding domain"/>
    <property type="match status" value="1"/>
</dbReference>
<dbReference type="InterPro" id="IPR032675">
    <property type="entry name" value="LRR_dom_sf"/>
</dbReference>
<keyword evidence="4" id="KW-0611">Plant defense</keyword>
<organism evidence="7 8">
    <name type="scientific">Cinchona calisaya</name>
    <dbReference type="NCBI Taxonomy" id="153742"/>
    <lineage>
        <taxon>Eukaryota</taxon>
        <taxon>Viridiplantae</taxon>
        <taxon>Streptophyta</taxon>
        <taxon>Embryophyta</taxon>
        <taxon>Tracheophyta</taxon>
        <taxon>Spermatophyta</taxon>
        <taxon>Magnoliopsida</taxon>
        <taxon>eudicotyledons</taxon>
        <taxon>Gunneridae</taxon>
        <taxon>Pentapetalae</taxon>
        <taxon>asterids</taxon>
        <taxon>lamiids</taxon>
        <taxon>Gentianales</taxon>
        <taxon>Rubiaceae</taxon>
        <taxon>Cinchonoideae</taxon>
        <taxon>Cinchoneae</taxon>
        <taxon>Cinchona</taxon>
    </lineage>
</organism>
<protein>
    <recommendedName>
        <fullName evidence="6">RPW8 domain-containing protein</fullName>
    </recommendedName>
</protein>
<dbReference type="PANTHER" id="PTHR36766">
    <property type="entry name" value="PLANT BROAD-SPECTRUM MILDEW RESISTANCE PROTEIN RPW8"/>
    <property type="match status" value="1"/>
</dbReference>
<sequence length="819" mass="93757">MAANLFEGAALGSAFNLLTAAVVDVTQTVAAFSCRLDRIRGTLFSVKPLIEDIEKMNKLLDSPKQETDAFLDQLRKGEKLVRECSKIKNWNFYEKYIYSKKLKFLEKSLVRFFQLDGQVHLHRDSRRTMVEVRDVGEKVDEILSILSNGFPGWCDVPGTPEFVVGLGDQLQELKLMLLNKRNQVVVLSAPGGCGKTTLAKILCNDEQIRGIYKDNIFFVTVSRTPNLKLIVQKIFQSKNKNHVPDFQSDEDAIHQFELLLRRLAPYPALLVLDDVWSGSEFLIERFRISQAGFKVLVTSRSAFSRFDSAYKLKLLNDEDAKTLLCHSAFKNGIPNVQNDLVDKVVKGCGRFPLALKVVGQSLRGEPEVRWIHRTKKWSEGESIFDSHHHLLNCLKSSLDVLDEKSPLAYLDLKECYLDLGSFPEDQRIPATALMDMWIELYNLDEDGVDTLVNLLELSNRNLINLVLKRKVGHDVTDYCKGHFAMQHDLLRELVLHQIALEPIEQRKRMVMEINGNTLPDWWTEGNQPTLHATLLSISTDETFASNWHDMNPPEVEILVLNFQTKIYAVPHFMEKMSGLKVLVVTNYGFCQAELNNFQLIGKMLNLKRIRLERVSIPLISTSVLQLRNLRKISLIMCDVGKSFESYSFKAPYVWPNLVEINIDYCSDLIELPVWFCDLVKLEKLSITYCQELIALPEEIGNLTNLKVLRFYSCTKLSGLPGSIGSLKKLEFLDLSYCLEMAHLPVEIGKLQALMKIHMEGCGEIQGLPYSVRDLVQLESVICDEETSYFWKLHEEYLKKMKITVIKRETNLNWLHKLTV</sequence>
<dbReference type="PANTHER" id="PTHR36766:SF3">
    <property type="entry name" value="RPW8 DOMAIN-CONTAINING PROTEIN"/>
    <property type="match status" value="1"/>
</dbReference>
<dbReference type="SUPFAM" id="SSF52047">
    <property type="entry name" value="RNI-like"/>
    <property type="match status" value="1"/>
</dbReference>
<dbReference type="EMBL" id="JBJUIK010000005">
    <property type="protein sequence ID" value="KAL3526744.1"/>
    <property type="molecule type" value="Genomic_DNA"/>
</dbReference>
<evidence type="ECO:0000313" key="7">
    <source>
        <dbReference type="EMBL" id="KAL3526744.1"/>
    </source>
</evidence>
<dbReference type="PROSITE" id="PS51153">
    <property type="entry name" value="RPW8"/>
    <property type="match status" value="1"/>
</dbReference>
<dbReference type="InterPro" id="IPR027417">
    <property type="entry name" value="P-loop_NTPase"/>
</dbReference>
<dbReference type="Gene3D" id="3.80.10.10">
    <property type="entry name" value="Ribonuclease Inhibitor"/>
    <property type="match status" value="1"/>
</dbReference>
<evidence type="ECO:0000313" key="8">
    <source>
        <dbReference type="Proteomes" id="UP001630127"/>
    </source>
</evidence>
<dbReference type="Gene3D" id="3.40.50.300">
    <property type="entry name" value="P-loop containing nucleotide triphosphate hydrolases"/>
    <property type="match status" value="1"/>
</dbReference>
<dbReference type="Pfam" id="PF00931">
    <property type="entry name" value="NB-ARC"/>
    <property type="match status" value="1"/>
</dbReference>
<keyword evidence="5" id="KW-0732">Signal</keyword>
<reference evidence="7 8" key="1">
    <citation type="submission" date="2024-11" db="EMBL/GenBank/DDBJ databases">
        <title>A near-complete genome assembly of Cinchona calisaya.</title>
        <authorList>
            <person name="Lian D.C."/>
            <person name="Zhao X.W."/>
            <person name="Wei L."/>
        </authorList>
    </citation>
    <scope>NUCLEOTIDE SEQUENCE [LARGE SCALE GENOMIC DNA]</scope>
    <source>
        <tissue evidence="7">Nenye</tissue>
    </source>
</reference>
<dbReference type="AlphaFoldDB" id="A0ABD3A676"/>
<dbReference type="InterPro" id="IPR003593">
    <property type="entry name" value="AAA+_ATPase"/>
</dbReference>
<dbReference type="InterPro" id="IPR008808">
    <property type="entry name" value="Powdery_mildew-R_dom"/>
</dbReference>
<gene>
    <name evidence="7" type="ORF">ACH5RR_011400</name>
</gene>
<evidence type="ECO:0000256" key="5">
    <source>
        <dbReference type="SAM" id="SignalP"/>
    </source>
</evidence>
<evidence type="ECO:0000256" key="3">
    <source>
        <dbReference type="ARBA" id="ARBA00022737"/>
    </source>
</evidence>
<dbReference type="Gene3D" id="1.10.8.430">
    <property type="entry name" value="Helical domain of apoptotic protease-activating factors"/>
    <property type="match status" value="1"/>
</dbReference>
<proteinExistence type="inferred from homology"/>
<evidence type="ECO:0000256" key="2">
    <source>
        <dbReference type="ARBA" id="ARBA00022614"/>
    </source>
</evidence>
<name>A0ABD3A676_9GENT</name>
<keyword evidence="8" id="KW-1185">Reference proteome</keyword>
<feature type="chain" id="PRO_5044808686" description="RPW8 domain-containing protein" evidence="5">
    <location>
        <begin position="21"/>
        <end position="819"/>
    </location>
</feature>
<accession>A0ABD3A676</accession>
<keyword evidence="3" id="KW-0677">Repeat</keyword>
<dbReference type="InterPro" id="IPR002182">
    <property type="entry name" value="NB-ARC"/>
</dbReference>
<comment type="similarity">
    <text evidence="1">Belongs to the disease resistance NB-LRR family.</text>
</comment>
<dbReference type="InterPro" id="IPR042197">
    <property type="entry name" value="Apaf_helical"/>
</dbReference>
<evidence type="ECO:0000256" key="1">
    <source>
        <dbReference type="ARBA" id="ARBA00008894"/>
    </source>
</evidence>
<dbReference type="PRINTS" id="PR00364">
    <property type="entry name" value="DISEASERSIST"/>
</dbReference>
<dbReference type="Pfam" id="PF05659">
    <property type="entry name" value="RPW8"/>
    <property type="match status" value="1"/>
</dbReference>
<dbReference type="GO" id="GO:0006952">
    <property type="term" value="P:defense response"/>
    <property type="evidence" value="ECO:0007669"/>
    <property type="project" value="UniProtKB-KW"/>
</dbReference>
<comment type="caution">
    <text evidence="7">The sequence shown here is derived from an EMBL/GenBank/DDBJ whole genome shotgun (WGS) entry which is preliminary data.</text>
</comment>
<dbReference type="Proteomes" id="UP001630127">
    <property type="component" value="Unassembled WGS sequence"/>
</dbReference>
<dbReference type="SMART" id="SM00382">
    <property type="entry name" value="AAA"/>
    <property type="match status" value="1"/>
</dbReference>
<dbReference type="SUPFAM" id="SSF52540">
    <property type="entry name" value="P-loop containing nucleoside triphosphate hydrolases"/>
    <property type="match status" value="1"/>
</dbReference>
<evidence type="ECO:0000256" key="4">
    <source>
        <dbReference type="ARBA" id="ARBA00022821"/>
    </source>
</evidence>